<proteinExistence type="predicted"/>
<organism evidence="1 2">
    <name type="scientific">Ramlibacter humi</name>
    <dbReference type="NCBI Taxonomy" id="2530451"/>
    <lineage>
        <taxon>Bacteria</taxon>
        <taxon>Pseudomonadati</taxon>
        <taxon>Pseudomonadota</taxon>
        <taxon>Betaproteobacteria</taxon>
        <taxon>Burkholderiales</taxon>
        <taxon>Comamonadaceae</taxon>
        <taxon>Ramlibacter</taxon>
    </lineage>
</organism>
<reference evidence="1 2" key="1">
    <citation type="submission" date="2019-03" db="EMBL/GenBank/DDBJ databases">
        <title>Ramlibacter sp. 18x22-1, whole genome shotgun sequence.</title>
        <authorList>
            <person name="Zhang X."/>
            <person name="Feng G."/>
            <person name="Zhu H."/>
        </authorList>
    </citation>
    <scope>NUCLEOTIDE SEQUENCE [LARGE SCALE GENOMIC DNA]</scope>
    <source>
        <strain evidence="1 2">18x22-1</strain>
    </source>
</reference>
<protein>
    <submittedName>
        <fullName evidence="1">Biliverdin-producing heme oxygenase</fullName>
    </submittedName>
</protein>
<evidence type="ECO:0000313" key="2">
    <source>
        <dbReference type="Proteomes" id="UP000297839"/>
    </source>
</evidence>
<dbReference type="RefSeq" id="WP_135251041.1">
    <property type="nucleotide sequence ID" value="NZ_SMLK01000006.1"/>
</dbReference>
<gene>
    <name evidence="1" type="ORF">EZ216_17325</name>
</gene>
<dbReference type="EMBL" id="SMLK01000006">
    <property type="protein sequence ID" value="TFY98348.1"/>
    <property type="molecule type" value="Genomic_DNA"/>
</dbReference>
<dbReference type="AlphaFoldDB" id="A0A4Z0BKC1"/>
<dbReference type="InterPro" id="IPR016053">
    <property type="entry name" value="Haem_Oase-like"/>
</dbReference>
<dbReference type="Pfam" id="PF01126">
    <property type="entry name" value="Heme_oxygenase"/>
    <property type="match status" value="1"/>
</dbReference>
<dbReference type="OrthoDB" id="114943at2"/>
<dbReference type="GO" id="GO:0006788">
    <property type="term" value="P:heme oxidation"/>
    <property type="evidence" value="ECO:0007669"/>
    <property type="project" value="InterPro"/>
</dbReference>
<dbReference type="InterPro" id="IPR016084">
    <property type="entry name" value="Haem_Oase-like_multi-hlx"/>
</dbReference>
<dbReference type="CDD" id="cd19166">
    <property type="entry name" value="HemeO-bac"/>
    <property type="match status" value="1"/>
</dbReference>
<dbReference type="GO" id="GO:0004392">
    <property type="term" value="F:heme oxygenase (decyclizing) activity"/>
    <property type="evidence" value="ECO:0007669"/>
    <property type="project" value="InterPro"/>
</dbReference>
<dbReference type="Gene3D" id="1.20.910.10">
    <property type="entry name" value="Heme oxygenase-like"/>
    <property type="match status" value="1"/>
</dbReference>
<comment type="caution">
    <text evidence="1">The sequence shown here is derived from an EMBL/GenBank/DDBJ whole genome shotgun (WGS) entry which is preliminary data.</text>
</comment>
<evidence type="ECO:0000313" key="1">
    <source>
        <dbReference type="EMBL" id="TFY98348.1"/>
    </source>
</evidence>
<sequence>MLPSQQFPAPTSGRDGAMAALRAGTAAQHDRIEALLGLGGPFGHAHYGRVLQGFFTFLAGWEKLVAAALPQRLLGWAGGQRSGRVADDLHMLGLEAPTAGAQLPAIHGPAQALGSLYVLEGSALGGQVISRHLRDQLGIEPHSGGAYFHGEGAATGARWRDFRATVEAELAGDDRALAQAVDAAARTFEALLATFQDRLHERAAA</sequence>
<accession>A0A4Z0BKC1</accession>
<name>A0A4Z0BKC1_9BURK</name>
<dbReference type="SUPFAM" id="SSF48613">
    <property type="entry name" value="Heme oxygenase-like"/>
    <property type="match status" value="1"/>
</dbReference>
<dbReference type="Proteomes" id="UP000297839">
    <property type="component" value="Unassembled WGS sequence"/>
</dbReference>
<keyword evidence="2" id="KW-1185">Reference proteome</keyword>